<evidence type="ECO:0000256" key="17">
    <source>
        <dbReference type="ARBA" id="ARBA00035465"/>
    </source>
</evidence>
<dbReference type="Pfam" id="PF18471">
    <property type="entry name" value="Ribosomal_L27_C"/>
    <property type="match status" value="1"/>
</dbReference>
<dbReference type="InterPro" id="IPR030224">
    <property type="entry name" value="Sla2_fam"/>
</dbReference>
<dbReference type="InterPro" id="IPR035964">
    <property type="entry name" value="I/LWEQ_dom_sf"/>
</dbReference>
<feature type="coiled-coil region" evidence="19">
    <location>
        <begin position="886"/>
        <end position="922"/>
    </location>
</feature>
<dbReference type="EMBL" id="KV454543">
    <property type="protein sequence ID" value="ODV66000.1"/>
    <property type="molecule type" value="Genomic_DNA"/>
</dbReference>
<dbReference type="OrthoDB" id="10262320at2759"/>
<organism evidence="23 24">
    <name type="scientific">Hyphopichia burtonii NRRL Y-1933</name>
    <dbReference type="NCBI Taxonomy" id="984485"/>
    <lineage>
        <taxon>Eukaryota</taxon>
        <taxon>Fungi</taxon>
        <taxon>Dikarya</taxon>
        <taxon>Ascomycota</taxon>
        <taxon>Saccharomycotina</taxon>
        <taxon>Pichiomycetes</taxon>
        <taxon>Debaryomycetaceae</taxon>
        <taxon>Hyphopichia</taxon>
    </lineage>
</organism>
<dbReference type="PRINTS" id="PR00063">
    <property type="entry name" value="RIBOSOMALL27"/>
</dbReference>
<dbReference type="PROSITE" id="PS00831">
    <property type="entry name" value="RIBOSOMAL_L27"/>
    <property type="match status" value="1"/>
</dbReference>
<dbReference type="GO" id="GO:0048268">
    <property type="term" value="P:clathrin coat assembly"/>
    <property type="evidence" value="ECO:0007669"/>
    <property type="project" value="TreeGrafter"/>
</dbReference>
<dbReference type="GO" id="GO:0030136">
    <property type="term" value="C:clathrin-coated vesicle"/>
    <property type="evidence" value="ECO:0007669"/>
    <property type="project" value="TreeGrafter"/>
</dbReference>
<feature type="region of interest" description="Disordered" evidence="20">
    <location>
        <begin position="827"/>
        <end position="871"/>
    </location>
</feature>
<feature type="region of interest" description="Disordered" evidence="20">
    <location>
        <begin position="32"/>
        <end position="51"/>
    </location>
</feature>
<dbReference type="CDD" id="cd17007">
    <property type="entry name" value="ANTH_N_Sla2p"/>
    <property type="match status" value="1"/>
</dbReference>
<evidence type="ECO:0000256" key="9">
    <source>
        <dbReference type="ARBA" id="ARBA00022946"/>
    </source>
</evidence>
<dbReference type="GeneID" id="30993898"/>
<comment type="caution">
    <text evidence="18">Lacks conserved residue(s) required for the propagation of feature annotation.</text>
</comment>
<evidence type="ECO:0000256" key="1">
    <source>
        <dbReference type="ARBA" id="ARBA00004141"/>
    </source>
</evidence>
<comment type="similarity">
    <text evidence="5">Belongs to the SLA2 family.</text>
</comment>
<evidence type="ECO:0000256" key="20">
    <source>
        <dbReference type="SAM" id="MobiDB-lite"/>
    </source>
</evidence>
<keyword evidence="8 18" id="KW-0812">Transmembrane</keyword>
<dbReference type="GO" id="GO:0080025">
    <property type="term" value="F:phosphatidylinositol-3,5-bisphosphate binding"/>
    <property type="evidence" value="ECO:0007669"/>
    <property type="project" value="TreeGrafter"/>
</dbReference>
<dbReference type="Pfam" id="PF03248">
    <property type="entry name" value="Rer1"/>
    <property type="match status" value="1"/>
</dbReference>
<feature type="domain" description="I/LWEQ" evidence="22">
    <location>
        <begin position="1373"/>
        <end position="1612"/>
    </location>
</feature>
<evidence type="ECO:0000256" key="5">
    <source>
        <dbReference type="ARBA" id="ARBA00010135"/>
    </source>
</evidence>
<dbReference type="GO" id="GO:0005739">
    <property type="term" value="C:mitochondrion"/>
    <property type="evidence" value="ECO:0007669"/>
    <property type="project" value="UniProtKB-SubCell"/>
</dbReference>
<dbReference type="RefSeq" id="XP_020075067.1">
    <property type="nucleotide sequence ID" value="XM_020219348.1"/>
</dbReference>
<dbReference type="SUPFAM" id="SSF110324">
    <property type="entry name" value="Ribosomal L27 protein-like"/>
    <property type="match status" value="1"/>
</dbReference>
<dbReference type="GO" id="GO:0043325">
    <property type="term" value="F:phosphatidylinositol-3,4-bisphosphate binding"/>
    <property type="evidence" value="ECO:0007669"/>
    <property type="project" value="TreeGrafter"/>
</dbReference>
<comment type="similarity">
    <text evidence="6">Belongs to the bacterial ribosomal protein bL27 family.</text>
</comment>
<evidence type="ECO:0000259" key="22">
    <source>
        <dbReference type="PROSITE" id="PS50945"/>
    </source>
</evidence>
<feature type="compositionally biased region" description="Low complexity" evidence="20">
    <location>
        <begin position="840"/>
        <end position="850"/>
    </location>
</feature>
<feature type="compositionally biased region" description="Polar residues" evidence="20">
    <location>
        <begin position="851"/>
        <end position="863"/>
    </location>
</feature>
<dbReference type="Pfam" id="PF01608">
    <property type="entry name" value="I_LWEQ"/>
    <property type="match status" value="1"/>
</dbReference>
<keyword evidence="15" id="KW-0687">Ribonucleoprotein</keyword>
<evidence type="ECO:0000256" key="2">
    <source>
        <dbReference type="ARBA" id="ARBA00004173"/>
    </source>
</evidence>
<protein>
    <recommendedName>
        <fullName evidence="16">Large ribosomal subunit protein bL27m</fullName>
    </recommendedName>
    <alternativeName>
        <fullName evidence="17">54S ribosomal protein L2, mitochondrial</fullName>
    </alternativeName>
</protein>
<evidence type="ECO:0000256" key="4">
    <source>
        <dbReference type="ARBA" id="ARBA00006070"/>
    </source>
</evidence>
<dbReference type="STRING" id="984485.A0A1E4RFH3"/>
<dbReference type="GO" id="GO:0005840">
    <property type="term" value="C:ribosome"/>
    <property type="evidence" value="ECO:0007669"/>
    <property type="project" value="UniProtKB-KW"/>
</dbReference>
<feature type="transmembrane region" description="Helical" evidence="18">
    <location>
        <begin position="434"/>
        <end position="453"/>
    </location>
</feature>
<feature type="domain" description="ENTH" evidence="21">
    <location>
        <begin position="573"/>
        <end position="701"/>
    </location>
</feature>
<dbReference type="PROSITE" id="PS50945">
    <property type="entry name" value="I_LWEQ"/>
    <property type="match status" value="1"/>
</dbReference>
<keyword evidence="9" id="KW-0809">Transit peptide</keyword>
<dbReference type="InterPro" id="IPR004932">
    <property type="entry name" value="Rer1"/>
</dbReference>
<dbReference type="GO" id="GO:0016020">
    <property type="term" value="C:membrane"/>
    <property type="evidence" value="ECO:0007669"/>
    <property type="project" value="UniProtKB-SubCell"/>
</dbReference>
<dbReference type="GO" id="GO:0003735">
    <property type="term" value="F:structural constituent of ribosome"/>
    <property type="evidence" value="ECO:0007669"/>
    <property type="project" value="InterPro"/>
</dbReference>
<dbReference type="InterPro" id="IPR001684">
    <property type="entry name" value="Ribosomal_bL27"/>
</dbReference>
<dbReference type="SMART" id="SM00273">
    <property type="entry name" value="ENTH"/>
    <property type="match status" value="1"/>
</dbReference>
<keyword evidence="7" id="KW-0963">Cytoplasm</keyword>
<evidence type="ECO:0000256" key="7">
    <source>
        <dbReference type="ARBA" id="ARBA00022490"/>
    </source>
</evidence>
<dbReference type="Gene3D" id="1.25.40.90">
    <property type="match status" value="1"/>
</dbReference>
<dbReference type="InterPro" id="IPR013809">
    <property type="entry name" value="ENTH"/>
</dbReference>
<dbReference type="GO" id="GO:0035615">
    <property type="term" value="F:clathrin adaptor activity"/>
    <property type="evidence" value="ECO:0007669"/>
    <property type="project" value="TreeGrafter"/>
</dbReference>
<dbReference type="GO" id="GO:0006897">
    <property type="term" value="P:endocytosis"/>
    <property type="evidence" value="ECO:0007669"/>
    <property type="project" value="InterPro"/>
</dbReference>
<evidence type="ECO:0000256" key="13">
    <source>
        <dbReference type="ARBA" id="ARBA00023136"/>
    </source>
</evidence>
<dbReference type="InterPro" id="IPR041244">
    <property type="entry name" value="Ribosomal_bL27m_C"/>
</dbReference>
<dbReference type="PANTHER" id="PTHR10407:SF15">
    <property type="entry name" value="HUNTINGTIN INTERACTING PROTEIN 1"/>
    <property type="match status" value="1"/>
</dbReference>
<keyword evidence="19" id="KW-0175">Coiled coil</keyword>
<dbReference type="GO" id="GO:0006412">
    <property type="term" value="P:translation"/>
    <property type="evidence" value="ECO:0007669"/>
    <property type="project" value="InterPro"/>
</dbReference>
<evidence type="ECO:0000256" key="15">
    <source>
        <dbReference type="ARBA" id="ARBA00023274"/>
    </source>
</evidence>
<feature type="coiled-coil region" evidence="19">
    <location>
        <begin position="962"/>
        <end position="1028"/>
    </location>
</feature>
<evidence type="ECO:0000256" key="12">
    <source>
        <dbReference type="ARBA" id="ARBA00023128"/>
    </source>
</evidence>
<dbReference type="Pfam" id="PF07651">
    <property type="entry name" value="ANTH"/>
    <property type="match status" value="1"/>
</dbReference>
<dbReference type="InterPro" id="IPR011417">
    <property type="entry name" value="ANTH_dom"/>
</dbReference>
<dbReference type="InterPro" id="IPR018261">
    <property type="entry name" value="Ribosomal_bL27_CS"/>
</dbReference>
<evidence type="ECO:0000259" key="21">
    <source>
        <dbReference type="PROSITE" id="PS50942"/>
    </source>
</evidence>
<dbReference type="SUPFAM" id="SSF109885">
    <property type="entry name" value="I/LWEQ domain"/>
    <property type="match status" value="1"/>
</dbReference>
<gene>
    <name evidence="23" type="ORF">HYPBUDRAFT_12601</name>
</gene>
<keyword evidence="12" id="KW-0496">Mitochondrion</keyword>
<keyword evidence="11 18" id="KW-1133">Transmembrane helix</keyword>
<evidence type="ECO:0000256" key="10">
    <source>
        <dbReference type="ARBA" id="ARBA00022980"/>
    </source>
</evidence>
<reference evidence="24" key="1">
    <citation type="submission" date="2016-05" db="EMBL/GenBank/DDBJ databases">
        <title>Comparative genomics of biotechnologically important yeasts.</title>
        <authorList>
            <consortium name="DOE Joint Genome Institute"/>
            <person name="Riley R."/>
            <person name="Haridas S."/>
            <person name="Wolfe K.H."/>
            <person name="Lopes M.R."/>
            <person name="Hittinger C.T."/>
            <person name="Goker M."/>
            <person name="Salamov A."/>
            <person name="Wisecaver J."/>
            <person name="Long T.M."/>
            <person name="Aerts A.L."/>
            <person name="Barry K."/>
            <person name="Choi C."/>
            <person name="Clum A."/>
            <person name="Coughlan A.Y."/>
            <person name="Deshpande S."/>
            <person name="Douglass A.P."/>
            <person name="Hanson S.J."/>
            <person name="Klenk H.-P."/>
            <person name="Labutti K."/>
            <person name="Lapidus A."/>
            <person name="Lindquist E."/>
            <person name="Lipzen A."/>
            <person name="Meier-Kolthoff J.P."/>
            <person name="Ohm R.A."/>
            <person name="Otillar R.P."/>
            <person name="Pangilinan J."/>
            <person name="Peng Y."/>
            <person name="Rokas A."/>
            <person name="Rosa C.A."/>
            <person name="Scheuner C."/>
            <person name="Sibirny A.A."/>
            <person name="Slot J.C."/>
            <person name="Stielow J.B."/>
            <person name="Sun H."/>
            <person name="Kurtzman C.P."/>
            <person name="Blackwell M."/>
            <person name="Grigoriev I.V."/>
            <person name="Jeffries T.W."/>
        </authorList>
    </citation>
    <scope>NUCLEOTIDE SEQUENCE [LARGE SCALE GENOMIC DNA]</scope>
    <source>
        <strain evidence="24">NRRL Y-1933</strain>
    </source>
</reference>
<sequence>MSLAKQLSGLSLGRSQLQVSLNNNINQVRFATKRAAGSKTNKNDSAGRRLGPKAYEGHFVKTGQIIMRQRGTKIHPGENVDIGKDHTIFAKEPGFVRFYYDPFHPLRKFVGVALKKELSLPTPHFEPRIRRFGYEEILDPAEAKREEEHMSRVEYLQQPELKETKRRRKEKIAESLAKYGSALNEFNLGLSEDESKLAQERLLSIAQLVRVGQSVEEAGIQASYNHLYDLKLSLQRSDITPEEHDTSRQKYLDFVSSFDKKITLDADLNACKYISPEDKIKQQQEIQSQLKNYFNKLITKEDKAKITELIKTPGVFTKSEQHDLFDTYLPKVLPDSIPGATVEIKDAKKAPKGVIIRKIFNEETKTVDLLNQETMAVEINETIRESPVYQNILKLQVTYQKYLDQSVPHTTHRWAGFGALLIIFFLRIVFTQGWYIICYALGIYLLNLFLAFLTPKFDPSLEQESKSESLEEGVQDDEPPKEADDSDEFRPFIRRLPEFKFWHNATRATMISLFLSLFPIFDIPVFWPILLMYFIILFTLTMRRQIQHMIKYRYLPFDFARVSNQLKFGDRSKMSRAEVDLQVSVKKACSVDEVPPKRKHVRACIVYTWDHKNSRAFWNAVKIQPLQSDEVQLFKSLIMIHKVLQEGHPNTLKDAYRNRDFLSSLASVFPTHGSAYGRLINQYDKFLLQKLDFHRNNPSFNGMFEYEEYISLRAVNDPNEGYESILQLMDLQDLIDDLQKLIFATIHQTPNNLCKVSALVPLIAESYGIYKFCTSMLRAMYQQLGADDALSVLFERFDSQHFMLRDFYTDCHAIKFLTSLITIPRLPNNPPNLQVNEDGSSAPASRPRSATTDSTPQLSSQPTAAFEAPPEAPPVDLVFLQQTGIFDQQQQEQQRIQQELELQRQQQLQEQAQKQRLFEEQQRQQEQRFLQEQQLLLQQQTQAQQSRVSELEHDLLMFKNQYDNDQSLLQQYDSRVKSLETELSSFNNTASQQIASKDEQIRNLEEQISNWAKKYESLAKLYSQLRQEHLNLLSKFKKIQQKINSAQESIMKKEKFEKDLKAKNIELADLIRERDRARLDLDRVKASKDQEIEKLQTELRELNNQVNESGKLQSMNLSSIISKHQNEIDNLNTQLAERDLKLTNLGGNDLQEKLKEKEIDLEIAQESLDSALRELANSKNDQDEIVNAEIDHILLQNIDKLRKLIDVILANNIKRIQDTKYELESPMQAGNLNASPEYLLSIVELCSDTATDFSTTFNNFIADGKASYEAEDSGYSEIILTSSELTTSVNDLMLNAKGIGRNIPRDDEEIVLLLVSKVLASTESFFQGLNSQSLNLLEDDEDKLDKVIDSNLQLQHDLQELGKHIDTLRSTHGINFSLGNLEDIVQNEMDQTAKAVNSASKFLHDLLLNANISGGKLEVHEALVAAAVAVTDAVALLIVAATESQREIVSKGRGDQTRTEFYKKNNRWTEGLISASKAVAGATNILIQTADGVLKESNSHEQLIVASNEVAASTAQLVAASRVKANFVSKTQDNLETASSKVSSACKGLVNKVQELLSTEESGNDIDLSKLTPYEGKTVEMEQQVQILKLENSLNSARKRLAEIRKHGYRDDNSDDEE</sequence>
<dbReference type="GO" id="GO:0030479">
    <property type="term" value="C:actin cortical patch"/>
    <property type="evidence" value="ECO:0007669"/>
    <property type="project" value="TreeGrafter"/>
</dbReference>
<evidence type="ECO:0000256" key="16">
    <source>
        <dbReference type="ARBA" id="ARBA00035267"/>
    </source>
</evidence>
<evidence type="ECO:0000256" key="11">
    <source>
        <dbReference type="ARBA" id="ARBA00022989"/>
    </source>
</evidence>
<dbReference type="FunFam" id="2.40.50.100:FF:000042">
    <property type="entry name" value="50S ribosomal protein L27"/>
    <property type="match status" value="1"/>
</dbReference>
<dbReference type="SUPFAM" id="SSF48464">
    <property type="entry name" value="ENTH/VHS domain"/>
    <property type="match status" value="1"/>
</dbReference>
<keyword evidence="13 18" id="KW-0472">Membrane</keyword>
<dbReference type="Gene3D" id="2.40.50.100">
    <property type="match status" value="1"/>
</dbReference>
<dbReference type="Pfam" id="PF01016">
    <property type="entry name" value="Ribosomal_L27"/>
    <property type="match status" value="1"/>
</dbReference>
<dbReference type="SMART" id="SM00307">
    <property type="entry name" value="ILWEQ"/>
    <property type="match status" value="1"/>
</dbReference>
<evidence type="ECO:0000256" key="6">
    <source>
        <dbReference type="ARBA" id="ARBA00010797"/>
    </source>
</evidence>
<comment type="similarity">
    <text evidence="4">Belongs to the RER1 family.</text>
</comment>
<accession>A0A1E4RFH3</accession>
<evidence type="ECO:0000313" key="23">
    <source>
        <dbReference type="EMBL" id="ODV66000.1"/>
    </source>
</evidence>
<dbReference type="InterPro" id="IPR002558">
    <property type="entry name" value="ILWEQ_dom"/>
</dbReference>
<feature type="coiled-coil region" evidence="19">
    <location>
        <begin position="1053"/>
        <end position="1181"/>
    </location>
</feature>
<dbReference type="GO" id="GO:0007015">
    <property type="term" value="P:actin filament organization"/>
    <property type="evidence" value="ECO:0007669"/>
    <property type="project" value="TreeGrafter"/>
</dbReference>
<proteinExistence type="inferred from homology"/>
<evidence type="ECO:0000256" key="3">
    <source>
        <dbReference type="ARBA" id="ARBA00004496"/>
    </source>
</evidence>
<dbReference type="Proteomes" id="UP000095085">
    <property type="component" value="Unassembled WGS sequence"/>
</dbReference>
<evidence type="ECO:0000256" key="14">
    <source>
        <dbReference type="ARBA" id="ARBA00023203"/>
    </source>
</evidence>
<dbReference type="NCBIfam" id="TIGR00062">
    <property type="entry name" value="L27"/>
    <property type="match status" value="1"/>
</dbReference>
<dbReference type="PANTHER" id="PTHR10407">
    <property type="entry name" value="HUNTINGTIN INTERACTING PROTEIN 1"/>
    <property type="match status" value="1"/>
</dbReference>
<dbReference type="Gene3D" id="1.20.1410.10">
    <property type="entry name" value="I/LWEQ domain"/>
    <property type="match status" value="1"/>
</dbReference>
<keyword evidence="14" id="KW-0009">Actin-binding</keyword>
<dbReference type="FunFam" id="1.25.40.90:FF:000012">
    <property type="entry name" value="Huntingtin interacting protein 1-related"/>
    <property type="match status" value="1"/>
</dbReference>
<dbReference type="GO" id="GO:0051015">
    <property type="term" value="F:actin filament binding"/>
    <property type="evidence" value="ECO:0007669"/>
    <property type="project" value="TreeGrafter"/>
</dbReference>
<dbReference type="PROSITE" id="PS50942">
    <property type="entry name" value="ENTH"/>
    <property type="match status" value="1"/>
</dbReference>
<evidence type="ECO:0000256" key="19">
    <source>
        <dbReference type="SAM" id="Coils"/>
    </source>
</evidence>
<evidence type="ECO:0000256" key="8">
    <source>
        <dbReference type="ARBA" id="ARBA00022692"/>
    </source>
</evidence>
<name>A0A1E4RFH3_9ASCO</name>
<evidence type="ECO:0000313" key="24">
    <source>
        <dbReference type="Proteomes" id="UP000095085"/>
    </source>
</evidence>
<keyword evidence="10" id="KW-0689">Ribosomal protein</keyword>
<evidence type="ECO:0000256" key="18">
    <source>
        <dbReference type="PROSITE-ProRule" id="PRU00243"/>
    </source>
</evidence>
<feature type="region of interest" description="Disordered" evidence="20">
    <location>
        <begin position="464"/>
        <end position="486"/>
    </location>
</feature>
<keyword evidence="24" id="KW-1185">Reference proteome</keyword>
<dbReference type="InterPro" id="IPR008942">
    <property type="entry name" value="ENTH_VHS"/>
</dbReference>
<comment type="subcellular location">
    <subcellularLocation>
        <location evidence="3">Cytoplasm</location>
    </subcellularLocation>
    <subcellularLocation>
        <location evidence="1">Membrane</location>
        <topology evidence="1">Multi-pass membrane protein</topology>
    </subcellularLocation>
    <subcellularLocation>
        <location evidence="2">Mitochondrion</location>
    </subcellularLocation>
</comment>
<dbReference type="GO" id="GO:1990904">
    <property type="term" value="C:ribonucleoprotein complex"/>
    <property type="evidence" value="ECO:0007669"/>
    <property type="project" value="UniProtKB-KW"/>
</dbReference>
<dbReference type="GO" id="GO:0032051">
    <property type="term" value="F:clathrin light chain binding"/>
    <property type="evidence" value="ECO:0007669"/>
    <property type="project" value="TreeGrafter"/>
</dbReference>